<feature type="domain" description="AB hydrolase-1" evidence="1">
    <location>
        <begin position="26"/>
        <end position="274"/>
    </location>
</feature>
<evidence type="ECO:0000313" key="2">
    <source>
        <dbReference type="EMBL" id="MEX1669915.1"/>
    </source>
</evidence>
<dbReference type="SUPFAM" id="SSF53474">
    <property type="entry name" value="alpha/beta-Hydrolases"/>
    <property type="match status" value="1"/>
</dbReference>
<dbReference type="Pfam" id="PF00561">
    <property type="entry name" value="Abhydrolase_1"/>
    <property type="match status" value="1"/>
</dbReference>
<dbReference type="RefSeq" id="WP_368382296.1">
    <property type="nucleotide sequence ID" value="NZ_JBFRYA010000012.1"/>
</dbReference>
<dbReference type="Proteomes" id="UP001557485">
    <property type="component" value="Unassembled WGS sequence"/>
</dbReference>
<sequence length="294" mass="31942">MQWICGKVQANGIELAYQELGDSSAPAILLIMGFASQLTVWPEAFCSALAVAGYRVIRFDNRDVGLSHKVYDQVPPSVVSLRLRRSLRLPIRTPYTLDDMCADAVGLLAALNIERAHIVGASMGGMIGQLMAINYPERVVSLVSMMSSSGYGGIKPAVLMHLLKKPKAHRVAQINHSLKTWQLIASPEFGDPEPQLRARIQAAYERNHYPEGRARQLAAIVASGSRKKYLAKITAPTLVIHGDKDPMLSLSGARDTAQRIPNARLEIIAGMGHDLPAALLDNLADLVLNHVASV</sequence>
<organism evidence="2 3">
    <name type="scientific">Zhongshania guokunii</name>
    <dbReference type="NCBI Taxonomy" id="641783"/>
    <lineage>
        <taxon>Bacteria</taxon>
        <taxon>Pseudomonadati</taxon>
        <taxon>Pseudomonadota</taxon>
        <taxon>Gammaproteobacteria</taxon>
        <taxon>Cellvibrionales</taxon>
        <taxon>Spongiibacteraceae</taxon>
        <taxon>Zhongshania</taxon>
    </lineage>
</organism>
<dbReference type="InterPro" id="IPR029058">
    <property type="entry name" value="AB_hydrolase_fold"/>
</dbReference>
<accession>A0ABV3U7H2</accession>
<evidence type="ECO:0000259" key="1">
    <source>
        <dbReference type="Pfam" id="PF00561"/>
    </source>
</evidence>
<dbReference type="EMBL" id="JBFRYA010000012">
    <property type="protein sequence ID" value="MEX1669915.1"/>
    <property type="molecule type" value="Genomic_DNA"/>
</dbReference>
<dbReference type="PANTHER" id="PTHR43433">
    <property type="entry name" value="HYDROLASE, ALPHA/BETA FOLD FAMILY PROTEIN"/>
    <property type="match status" value="1"/>
</dbReference>
<keyword evidence="3" id="KW-1185">Reference proteome</keyword>
<comment type="caution">
    <text evidence="2">The sequence shown here is derived from an EMBL/GenBank/DDBJ whole genome shotgun (WGS) entry which is preliminary data.</text>
</comment>
<keyword evidence="2" id="KW-0378">Hydrolase</keyword>
<proteinExistence type="predicted"/>
<reference evidence="2 3" key="1">
    <citation type="journal article" date="2011" name="Int. J. Syst. Evol. Microbiol.">
        <title>Zhongshania antarctica gen. nov., sp. nov. and Zhongshania guokunii sp. nov., gammaproteobacteria respectively isolated from coastal attached (fast) ice and surface seawater of the Antarctic.</title>
        <authorList>
            <person name="Li H.J."/>
            <person name="Zhang X.Y."/>
            <person name="Chen C.X."/>
            <person name="Zhang Y.J."/>
            <person name="Gao Z.M."/>
            <person name="Yu Y."/>
            <person name="Chen X.L."/>
            <person name="Chen B."/>
            <person name="Zhang Y.Z."/>
        </authorList>
    </citation>
    <scope>NUCLEOTIDE SEQUENCE [LARGE SCALE GENOMIC DNA]</scope>
    <source>
        <strain evidence="2 3">ZS6-22T</strain>
    </source>
</reference>
<dbReference type="InterPro" id="IPR050471">
    <property type="entry name" value="AB_hydrolase"/>
</dbReference>
<dbReference type="GO" id="GO:0016787">
    <property type="term" value="F:hydrolase activity"/>
    <property type="evidence" value="ECO:0007669"/>
    <property type="project" value="UniProtKB-KW"/>
</dbReference>
<dbReference type="PANTHER" id="PTHR43433:SF5">
    <property type="entry name" value="AB HYDROLASE-1 DOMAIN-CONTAINING PROTEIN"/>
    <property type="match status" value="1"/>
</dbReference>
<dbReference type="InterPro" id="IPR000073">
    <property type="entry name" value="AB_hydrolase_1"/>
</dbReference>
<protein>
    <submittedName>
        <fullName evidence="2">Alpha/beta fold hydrolase</fullName>
    </submittedName>
</protein>
<evidence type="ECO:0000313" key="3">
    <source>
        <dbReference type="Proteomes" id="UP001557485"/>
    </source>
</evidence>
<dbReference type="Gene3D" id="3.40.50.1820">
    <property type="entry name" value="alpha/beta hydrolase"/>
    <property type="match status" value="1"/>
</dbReference>
<name>A0ABV3U7H2_9GAMM</name>
<gene>
    <name evidence="2" type="ORF">AB4876_13420</name>
</gene>